<evidence type="ECO:0000256" key="2">
    <source>
        <dbReference type="PIRSR" id="PIRSR601461-2"/>
    </source>
</evidence>
<protein>
    <recommendedName>
        <fullName evidence="3">Peptidase A1 domain-containing protein</fullName>
    </recommendedName>
</protein>
<dbReference type="OrthoDB" id="15189at2759"/>
<proteinExistence type="inferred from homology"/>
<dbReference type="GO" id="GO:0004190">
    <property type="term" value="F:aspartic-type endopeptidase activity"/>
    <property type="evidence" value="ECO:0007669"/>
    <property type="project" value="InterPro"/>
</dbReference>
<sequence length="118" mass="12887">MPATIDSGTTFMYVSKETAKALYDKIPNSRPGSEDWDEGAYAFPCNSVHKLGAFSFGFGDKQYAIDPRDFNASPESDGSTECVGGIFGDDLWEDVAVLGNAFLKNWYSVFDYDTPAIG</sequence>
<organism evidence="4 5">
    <name type="scientific">Tulasnella calospora MUT 4182</name>
    <dbReference type="NCBI Taxonomy" id="1051891"/>
    <lineage>
        <taxon>Eukaryota</taxon>
        <taxon>Fungi</taxon>
        <taxon>Dikarya</taxon>
        <taxon>Basidiomycota</taxon>
        <taxon>Agaricomycotina</taxon>
        <taxon>Agaricomycetes</taxon>
        <taxon>Cantharellales</taxon>
        <taxon>Tulasnellaceae</taxon>
        <taxon>Tulasnella</taxon>
    </lineage>
</organism>
<evidence type="ECO:0000313" key="5">
    <source>
        <dbReference type="Proteomes" id="UP000054248"/>
    </source>
</evidence>
<dbReference type="GO" id="GO:0006508">
    <property type="term" value="P:proteolysis"/>
    <property type="evidence" value="ECO:0007669"/>
    <property type="project" value="InterPro"/>
</dbReference>
<dbReference type="AlphaFoldDB" id="A0A0C3QC85"/>
<dbReference type="Pfam" id="PF00026">
    <property type="entry name" value="Asp"/>
    <property type="match status" value="1"/>
</dbReference>
<feature type="domain" description="Peptidase A1" evidence="3">
    <location>
        <begin position="1"/>
        <end position="118"/>
    </location>
</feature>
<reference evidence="4 5" key="1">
    <citation type="submission" date="2014-04" db="EMBL/GenBank/DDBJ databases">
        <authorList>
            <consortium name="DOE Joint Genome Institute"/>
            <person name="Kuo A."/>
            <person name="Girlanda M."/>
            <person name="Perotto S."/>
            <person name="Kohler A."/>
            <person name="Nagy L.G."/>
            <person name="Floudas D."/>
            <person name="Copeland A."/>
            <person name="Barry K.W."/>
            <person name="Cichocki N."/>
            <person name="Veneault-Fourrey C."/>
            <person name="LaButti K."/>
            <person name="Lindquist E.A."/>
            <person name="Lipzen A."/>
            <person name="Lundell T."/>
            <person name="Morin E."/>
            <person name="Murat C."/>
            <person name="Sun H."/>
            <person name="Tunlid A."/>
            <person name="Henrissat B."/>
            <person name="Grigoriev I.V."/>
            <person name="Hibbett D.S."/>
            <person name="Martin F."/>
            <person name="Nordberg H.P."/>
            <person name="Cantor M.N."/>
            <person name="Hua S.X."/>
        </authorList>
    </citation>
    <scope>NUCLEOTIDE SEQUENCE [LARGE SCALE GENOMIC DNA]</scope>
    <source>
        <strain evidence="4 5">MUT 4182</strain>
    </source>
</reference>
<accession>A0A0C3QC85</accession>
<evidence type="ECO:0000259" key="3">
    <source>
        <dbReference type="PROSITE" id="PS51767"/>
    </source>
</evidence>
<dbReference type="SUPFAM" id="SSF50630">
    <property type="entry name" value="Acid proteases"/>
    <property type="match status" value="1"/>
</dbReference>
<dbReference type="PRINTS" id="PR00792">
    <property type="entry name" value="PEPSIN"/>
</dbReference>
<dbReference type="STRING" id="1051891.A0A0C3QC85"/>
<dbReference type="HOGENOM" id="CLU_013253_6_3_1"/>
<gene>
    <name evidence="4" type="ORF">M407DRAFT_27558</name>
</gene>
<name>A0A0C3QC85_9AGAM</name>
<reference evidence="5" key="2">
    <citation type="submission" date="2015-01" db="EMBL/GenBank/DDBJ databases">
        <title>Evolutionary Origins and Diversification of the Mycorrhizal Mutualists.</title>
        <authorList>
            <consortium name="DOE Joint Genome Institute"/>
            <consortium name="Mycorrhizal Genomics Consortium"/>
            <person name="Kohler A."/>
            <person name="Kuo A."/>
            <person name="Nagy L.G."/>
            <person name="Floudas D."/>
            <person name="Copeland A."/>
            <person name="Barry K.W."/>
            <person name="Cichocki N."/>
            <person name="Veneault-Fourrey C."/>
            <person name="LaButti K."/>
            <person name="Lindquist E.A."/>
            <person name="Lipzen A."/>
            <person name="Lundell T."/>
            <person name="Morin E."/>
            <person name="Murat C."/>
            <person name="Riley R."/>
            <person name="Ohm R."/>
            <person name="Sun H."/>
            <person name="Tunlid A."/>
            <person name="Henrissat B."/>
            <person name="Grigoriev I.V."/>
            <person name="Hibbett D.S."/>
            <person name="Martin F."/>
        </authorList>
    </citation>
    <scope>NUCLEOTIDE SEQUENCE [LARGE SCALE GENOMIC DNA]</scope>
    <source>
        <strain evidence="5">MUT 4182</strain>
    </source>
</reference>
<feature type="disulfide bond" evidence="2">
    <location>
        <begin position="45"/>
        <end position="82"/>
    </location>
</feature>
<dbReference type="Proteomes" id="UP000054248">
    <property type="component" value="Unassembled WGS sequence"/>
</dbReference>
<dbReference type="PANTHER" id="PTHR47966:SF51">
    <property type="entry name" value="BETA-SITE APP-CLEAVING ENZYME, ISOFORM A-RELATED"/>
    <property type="match status" value="1"/>
</dbReference>
<dbReference type="PROSITE" id="PS51767">
    <property type="entry name" value="PEPTIDASE_A1"/>
    <property type="match status" value="1"/>
</dbReference>
<dbReference type="PANTHER" id="PTHR47966">
    <property type="entry name" value="BETA-SITE APP-CLEAVING ENZYME, ISOFORM A-RELATED"/>
    <property type="match status" value="1"/>
</dbReference>
<dbReference type="EMBL" id="KN823097">
    <property type="protein sequence ID" value="KIO22916.1"/>
    <property type="molecule type" value="Genomic_DNA"/>
</dbReference>
<keyword evidence="5" id="KW-1185">Reference proteome</keyword>
<dbReference type="InterPro" id="IPR021109">
    <property type="entry name" value="Peptidase_aspartic_dom_sf"/>
</dbReference>
<dbReference type="InterPro" id="IPR001461">
    <property type="entry name" value="Aspartic_peptidase_A1"/>
</dbReference>
<comment type="similarity">
    <text evidence="1">Belongs to the peptidase A1 family.</text>
</comment>
<dbReference type="InterPro" id="IPR033121">
    <property type="entry name" value="PEPTIDASE_A1"/>
</dbReference>
<keyword evidence="2" id="KW-1015">Disulfide bond</keyword>
<dbReference type="Gene3D" id="2.40.70.10">
    <property type="entry name" value="Acid Proteases"/>
    <property type="match status" value="1"/>
</dbReference>
<evidence type="ECO:0000256" key="1">
    <source>
        <dbReference type="ARBA" id="ARBA00007447"/>
    </source>
</evidence>
<evidence type="ECO:0000313" key="4">
    <source>
        <dbReference type="EMBL" id="KIO22916.1"/>
    </source>
</evidence>